<evidence type="ECO:0000256" key="1">
    <source>
        <dbReference type="ARBA" id="ARBA00004651"/>
    </source>
</evidence>
<name>A0A2N5CRV2_9CAUL</name>
<keyword evidence="11" id="KW-1185">Reference proteome</keyword>
<evidence type="ECO:0000313" key="9">
    <source>
        <dbReference type="EMBL" id="PLR12726.1"/>
    </source>
</evidence>
<dbReference type="PANTHER" id="PTHR40043:SF1">
    <property type="entry name" value="UPF0719 INNER MEMBRANE PROTEIN YJFL"/>
    <property type="match status" value="1"/>
</dbReference>
<sequence length="141" mass="14393">MPQIQSPEIQAFANGLLTTLTHVGVTMAMLVAGAAIYILLTPHREIKLIREGNAAAALSLGGVMTGLAIPLAASLAASTSVIEILLWGVATLALQLLVFRLTDMMLKGLPERINEGEVSAAALLVGAKLATAIIIAAGVAG</sequence>
<evidence type="ECO:0000256" key="4">
    <source>
        <dbReference type="ARBA" id="ARBA00022692"/>
    </source>
</evidence>
<feature type="transmembrane region" description="Helical" evidence="7">
    <location>
        <begin position="52"/>
        <end position="73"/>
    </location>
</feature>
<comment type="subcellular location">
    <subcellularLocation>
        <location evidence="1">Cell membrane</location>
        <topology evidence="1">Multi-pass membrane protein</topology>
    </subcellularLocation>
</comment>
<evidence type="ECO:0000256" key="7">
    <source>
        <dbReference type="SAM" id="Phobius"/>
    </source>
</evidence>
<evidence type="ECO:0000256" key="3">
    <source>
        <dbReference type="ARBA" id="ARBA00022475"/>
    </source>
</evidence>
<feature type="transmembrane region" description="Helical" evidence="7">
    <location>
        <begin position="120"/>
        <end position="140"/>
    </location>
</feature>
<dbReference type="Pfam" id="PF03994">
    <property type="entry name" value="DUF350"/>
    <property type="match status" value="1"/>
</dbReference>
<evidence type="ECO:0000256" key="6">
    <source>
        <dbReference type="ARBA" id="ARBA00023136"/>
    </source>
</evidence>
<gene>
    <name evidence="8" type="ORF">C1707_09225</name>
    <name evidence="9" type="ORF">CFHF_14910</name>
</gene>
<organism evidence="9 10">
    <name type="scientific">Caulobacter flavus</name>
    <dbReference type="NCBI Taxonomy" id="1679497"/>
    <lineage>
        <taxon>Bacteria</taxon>
        <taxon>Pseudomonadati</taxon>
        <taxon>Pseudomonadota</taxon>
        <taxon>Alphaproteobacteria</taxon>
        <taxon>Caulobacterales</taxon>
        <taxon>Caulobacteraceae</taxon>
        <taxon>Caulobacter</taxon>
    </lineage>
</organism>
<dbReference type="OrthoDB" id="5395971at2"/>
<proteinExistence type="inferred from homology"/>
<evidence type="ECO:0000313" key="8">
    <source>
        <dbReference type="EMBL" id="AYV46429.1"/>
    </source>
</evidence>
<evidence type="ECO:0000313" key="10">
    <source>
        <dbReference type="Proteomes" id="UP000234483"/>
    </source>
</evidence>
<accession>A0A2N5CRV2</accession>
<keyword evidence="5 7" id="KW-1133">Transmembrane helix</keyword>
<evidence type="ECO:0000256" key="2">
    <source>
        <dbReference type="ARBA" id="ARBA00005779"/>
    </source>
</evidence>
<dbReference type="Proteomes" id="UP000281192">
    <property type="component" value="Chromosome"/>
</dbReference>
<comment type="similarity">
    <text evidence="2">Belongs to the UPF0719 family.</text>
</comment>
<dbReference type="KEGG" id="cfh:C1707_09225"/>
<reference evidence="8 11" key="2">
    <citation type="submission" date="2018-01" db="EMBL/GenBank/DDBJ databases">
        <title>Complete genome sequence of Caulobacter flavus RHGG3.</title>
        <authorList>
            <person name="Yang E."/>
        </authorList>
    </citation>
    <scope>NUCLEOTIDE SEQUENCE [LARGE SCALE GENOMIC DNA]</scope>
    <source>
        <strain evidence="8 11">RHGG3</strain>
    </source>
</reference>
<dbReference type="AlphaFoldDB" id="A0A2N5CRV2"/>
<protein>
    <submittedName>
        <fullName evidence="9">DUF350 domain-containing protein</fullName>
    </submittedName>
</protein>
<feature type="transmembrane region" description="Helical" evidence="7">
    <location>
        <begin position="79"/>
        <end position="99"/>
    </location>
</feature>
<evidence type="ECO:0000256" key="5">
    <source>
        <dbReference type="ARBA" id="ARBA00022989"/>
    </source>
</evidence>
<dbReference type="EMBL" id="PJRQ01000030">
    <property type="protein sequence ID" value="PLR12726.1"/>
    <property type="molecule type" value="Genomic_DNA"/>
</dbReference>
<dbReference type="PANTHER" id="PTHR40043">
    <property type="entry name" value="UPF0719 INNER MEMBRANE PROTEIN YJFL"/>
    <property type="match status" value="1"/>
</dbReference>
<keyword evidence="6 7" id="KW-0472">Membrane</keyword>
<feature type="transmembrane region" description="Helical" evidence="7">
    <location>
        <begin position="20"/>
        <end position="40"/>
    </location>
</feature>
<dbReference type="Proteomes" id="UP000234483">
    <property type="component" value="Unassembled WGS sequence"/>
</dbReference>
<keyword evidence="4 7" id="KW-0812">Transmembrane</keyword>
<dbReference type="GO" id="GO:0005886">
    <property type="term" value="C:plasma membrane"/>
    <property type="evidence" value="ECO:0007669"/>
    <property type="project" value="UniProtKB-SubCell"/>
</dbReference>
<evidence type="ECO:0000313" key="11">
    <source>
        <dbReference type="Proteomes" id="UP000281192"/>
    </source>
</evidence>
<dbReference type="RefSeq" id="WP_058350636.1">
    <property type="nucleotide sequence ID" value="NZ_CP026100.1"/>
</dbReference>
<reference evidence="9 10" key="1">
    <citation type="submission" date="2017-12" db="EMBL/GenBank/DDBJ databases">
        <title>The genome sequence of Caulobacter flavus CGMCC1 15093.</title>
        <authorList>
            <person name="Gao J."/>
            <person name="Mao X."/>
            <person name="Sun J."/>
        </authorList>
    </citation>
    <scope>NUCLEOTIDE SEQUENCE [LARGE SCALE GENOMIC DNA]</scope>
    <source>
        <strain evidence="9 10">CGMCC1 15093</strain>
    </source>
</reference>
<dbReference type="InterPro" id="IPR007140">
    <property type="entry name" value="DUF350"/>
</dbReference>
<keyword evidence="3" id="KW-1003">Cell membrane</keyword>
<dbReference type="EMBL" id="CP026100">
    <property type="protein sequence ID" value="AYV46429.1"/>
    <property type="molecule type" value="Genomic_DNA"/>
</dbReference>